<keyword evidence="7" id="KW-0067">ATP-binding</keyword>
<dbReference type="InterPro" id="IPR023299">
    <property type="entry name" value="ATPase_P-typ_cyto_dom_N"/>
</dbReference>
<dbReference type="Pfam" id="PF00122">
    <property type="entry name" value="E1-E2_ATPase"/>
    <property type="match status" value="1"/>
</dbReference>
<dbReference type="GO" id="GO:0005524">
    <property type="term" value="F:ATP binding"/>
    <property type="evidence" value="ECO:0007669"/>
    <property type="project" value="UniProtKB-KW"/>
</dbReference>
<dbReference type="SFLD" id="SFLDF00027">
    <property type="entry name" value="p-type_atpase"/>
    <property type="match status" value="1"/>
</dbReference>
<dbReference type="Gene3D" id="2.70.150.10">
    <property type="entry name" value="Calcium-transporting ATPase, cytoplasmic transduction domain A"/>
    <property type="match status" value="1"/>
</dbReference>
<dbReference type="SFLD" id="SFLDG00002">
    <property type="entry name" value="C1.7:_P-type_atpase_like"/>
    <property type="match status" value="1"/>
</dbReference>
<dbReference type="InterPro" id="IPR006534">
    <property type="entry name" value="P-type_ATPase_IIIA"/>
</dbReference>
<feature type="transmembrane region" description="Helical" evidence="12">
    <location>
        <begin position="677"/>
        <end position="693"/>
    </location>
</feature>
<keyword evidence="9" id="KW-1278">Translocase</keyword>
<gene>
    <name evidence="14" type="ORF">BBC27_08945</name>
    <name evidence="15" type="ORF">H2515_14835</name>
</gene>
<keyword evidence="3" id="KW-0597">Phosphoprotein</keyword>
<dbReference type="RefSeq" id="WP_065413031.1">
    <property type="nucleotide sequence ID" value="NZ_CP059488.1"/>
</dbReference>
<keyword evidence="8" id="KW-0460">Magnesium</keyword>
<dbReference type="InterPro" id="IPR036412">
    <property type="entry name" value="HAD-like_sf"/>
</dbReference>
<dbReference type="Proteomes" id="UP000093129">
    <property type="component" value="Unassembled WGS sequence"/>
</dbReference>
<sequence>MPENTCDGLSSDEARQRFAQYGPNAVAEEKPKNWLLFLHKFWAPVPWMLESTLILEAILGKWPEAIIITLLLIFNGALGFSQERKAQSALALLKERLRIQARACRDGQWQSLSASDLVPGDLVHVRVGDIVPADLHLSDGSILVDQSALTGESMPVECAVGDTLYSASVVRRGEASGEVTATGARSYFGKTAELVRGAGAKSHLEELVLSIVRYLIIMDVVLVAAILIYAAANHISLAEILPFALILLVASVPVALPATFTLATAIASLHLVHRGVLVTRLAAVEEAAAMSDLCSDKTGTLTQNRLSLSQIKTWPGVEETQLLSMAAMASDSATQDPIDLAILRKSAARIAALPDRQQFVPFDPATKRSEGVFMQGDASWRALKGAPQIIAKLCSNTGWEEATTDLAASGARVLAVAAGPDGQPRFLGLLALADPIRPDAAEVVQHLQELGVRVRMVTGDSLQTARNVATSLAITGSVCDRNALAEDCAVYAGVFPADKFHLVQALQKKGRIVGMTGDGVNDAPALKQAEMGVAVESATDVAKAAASLVLTTPGLQGVLDAVVTGRRVYQRMLTYTLNKIVKVFQVALFLSLGFLIFRSFVITPLLVLLLLFANDFVTMSLAEDNVRPSPKPDRWAIHTLVFSSLVIALAWLIYIFAVYGVGRFLGLPLASVQTMDFLGLVFSGLANVFLVRERGHLWGSVPGRLLLWATLTDILAVSGLALMGWLMAPLPIVIIVSLLLATVFYTLILDQIKVPLLRKLTSA</sequence>
<evidence type="ECO:0000256" key="1">
    <source>
        <dbReference type="ARBA" id="ARBA00004141"/>
    </source>
</evidence>
<protein>
    <submittedName>
        <fullName evidence="14">Plasma-membrane proton-efflux P-type ATPase</fullName>
    </submittedName>
</protein>
<evidence type="ECO:0000256" key="7">
    <source>
        <dbReference type="ARBA" id="ARBA00022840"/>
    </source>
</evidence>
<evidence type="ECO:0000256" key="11">
    <source>
        <dbReference type="ARBA" id="ARBA00023136"/>
    </source>
</evidence>
<dbReference type="NCBIfam" id="TIGR01494">
    <property type="entry name" value="ATPase_P-type"/>
    <property type="match status" value="2"/>
</dbReference>
<dbReference type="NCBIfam" id="TIGR01647">
    <property type="entry name" value="ATPase-IIIA_H"/>
    <property type="match status" value="1"/>
</dbReference>
<evidence type="ECO:0000313" key="14">
    <source>
        <dbReference type="EMBL" id="OCB03194.1"/>
    </source>
</evidence>
<dbReference type="InterPro" id="IPR059000">
    <property type="entry name" value="ATPase_P-type_domA"/>
</dbReference>
<dbReference type="GO" id="GO:0016020">
    <property type="term" value="C:membrane"/>
    <property type="evidence" value="ECO:0007669"/>
    <property type="project" value="UniProtKB-SubCell"/>
</dbReference>
<dbReference type="GO" id="GO:0008553">
    <property type="term" value="F:P-type proton-exporting transporter activity"/>
    <property type="evidence" value="ECO:0007669"/>
    <property type="project" value="InterPro"/>
</dbReference>
<dbReference type="SMART" id="SM00831">
    <property type="entry name" value="Cation_ATPase_N"/>
    <property type="match status" value="1"/>
</dbReference>
<dbReference type="GO" id="GO:0046872">
    <property type="term" value="F:metal ion binding"/>
    <property type="evidence" value="ECO:0007669"/>
    <property type="project" value="UniProtKB-KW"/>
</dbReference>
<dbReference type="EMBL" id="CP059488">
    <property type="protein sequence ID" value="QQD72623.1"/>
    <property type="molecule type" value="Genomic_DNA"/>
</dbReference>
<dbReference type="PRINTS" id="PR00120">
    <property type="entry name" value="HATPASE"/>
</dbReference>
<dbReference type="EMBL" id="MASQ01000075">
    <property type="protein sequence ID" value="OCB03194.1"/>
    <property type="molecule type" value="Genomic_DNA"/>
</dbReference>
<dbReference type="Gene3D" id="1.20.1110.10">
    <property type="entry name" value="Calcium-transporting ATPase, transmembrane domain"/>
    <property type="match status" value="1"/>
</dbReference>
<dbReference type="SUPFAM" id="SSF81665">
    <property type="entry name" value="Calcium ATPase, transmembrane domain M"/>
    <property type="match status" value="1"/>
</dbReference>
<feature type="transmembrane region" description="Helical" evidence="12">
    <location>
        <begin position="635"/>
        <end position="657"/>
    </location>
</feature>
<evidence type="ECO:0000256" key="2">
    <source>
        <dbReference type="ARBA" id="ARBA00008804"/>
    </source>
</evidence>
<proteinExistence type="inferred from homology"/>
<keyword evidence="10 12" id="KW-1133">Transmembrane helix</keyword>
<comment type="subcellular location">
    <subcellularLocation>
        <location evidence="1">Membrane</location>
        <topology evidence="1">Multi-pass membrane protein</topology>
    </subcellularLocation>
</comment>
<feature type="transmembrane region" description="Helical" evidence="12">
    <location>
        <begin position="732"/>
        <end position="749"/>
    </location>
</feature>
<dbReference type="InterPro" id="IPR023214">
    <property type="entry name" value="HAD_sf"/>
</dbReference>
<reference evidence="15 17" key="2">
    <citation type="submission" date="2020-07" db="EMBL/GenBank/DDBJ databases">
        <title>Complete genome sequence analysis of Acidithiobacillus ferrivorans XJFY6S-08 reveals extreme environmental adaptation to alpine acid mine drainage.</title>
        <authorList>
            <person name="Yan L."/>
            <person name="Ni Y."/>
        </authorList>
    </citation>
    <scope>NUCLEOTIDE SEQUENCE [LARGE SCALE GENOMIC DNA]</scope>
    <source>
        <strain evidence="15 17">XJFY6S-08</strain>
    </source>
</reference>
<name>A0A1B9BZV4_9PROT</name>
<dbReference type="GO" id="GO:0120029">
    <property type="term" value="P:proton export across plasma membrane"/>
    <property type="evidence" value="ECO:0007669"/>
    <property type="project" value="InterPro"/>
</dbReference>
<dbReference type="PROSITE" id="PS00154">
    <property type="entry name" value="ATPASE_E1_E2"/>
    <property type="match status" value="1"/>
</dbReference>
<dbReference type="AlphaFoldDB" id="A0A1B9BZV4"/>
<dbReference type="InterPro" id="IPR023298">
    <property type="entry name" value="ATPase_P-typ_TM_dom_sf"/>
</dbReference>
<evidence type="ECO:0000256" key="8">
    <source>
        <dbReference type="ARBA" id="ARBA00022842"/>
    </source>
</evidence>
<feature type="transmembrane region" description="Helical" evidence="12">
    <location>
        <begin position="244"/>
        <end position="272"/>
    </location>
</feature>
<dbReference type="Pfam" id="PF00690">
    <property type="entry name" value="Cation_ATPase_N"/>
    <property type="match status" value="1"/>
</dbReference>
<dbReference type="SUPFAM" id="SSF56784">
    <property type="entry name" value="HAD-like"/>
    <property type="match status" value="1"/>
</dbReference>
<accession>A0A1B9BZV4</accession>
<evidence type="ECO:0000256" key="12">
    <source>
        <dbReference type="SAM" id="Phobius"/>
    </source>
</evidence>
<feature type="transmembrane region" description="Helical" evidence="12">
    <location>
        <begin position="705"/>
        <end position="726"/>
    </location>
</feature>
<dbReference type="FunFam" id="3.40.50.1000:FF:000211">
    <property type="entry name" value="Plasma membrane ATPase"/>
    <property type="match status" value="1"/>
</dbReference>
<keyword evidence="4 12" id="KW-0812">Transmembrane</keyword>
<evidence type="ECO:0000313" key="15">
    <source>
        <dbReference type="EMBL" id="QQD72623.1"/>
    </source>
</evidence>
<dbReference type="InterPro" id="IPR004014">
    <property type="entry name" value="ATPase_P-typ_cation-transptr_N"/>
</dbReference>
<dbReference type="FunFam" id="2.70.150.10:FF:000042">
    <property type="entry name" value="Plasma membrane ATPase"/>
    <property type="match status" value="1"/>
</dbReference>
<dbReference type="InterPro" id="IPR001757">
    <property type="entry name" value="P_typ_ATPase"/>
</dbReference>
<dbReference type="SFLD" id="SFLDS00003">
    <property type="entry name" value="Haloacid_Dehalogenase"/>
    <property type="match status" value="1"/>
</dbReference>
<comment type="similarity">
    <text evidence="2">Belongs to the cation transport ATPase (P-type) (TC 3.A.3) family. Type IIIA subfamily.</text>
</comment>
<dbReference type="Proteomes" id="UP000595420">
    <property type="component" value="Chromosome"/>
</dbReference>
<dbReference type="PRINTS" id="PR00119">
    <property type="entry name" value="CATATPASE"/>
</dbReference>
<dbReference type="SUPFAM" id="SSF81653">
    <property type="entry name" value="Calcium ATPase, transduction domain A"/>
    <property type="match status" value="1"/>
</dbReference>
<evidence type="ECO:0000313" key="16">
    <source>
        <dbReference type="Proteomes" id="UP000093129"/>
    </source>
</evidence>
<evidence type="ECO:0000256" key="6">
    <source>
        <dbReference type="ARBA" id="ARBA00022741"/>
    </source>
</evidence>
<keyword evidence="11 12" id="KW-0472">Membrane</keyword>
<dbReference type="PANTHER" id="PTHR42861">
    <property type="entry name" value="CALCIUM-TRANSPORTING ATPASE"/>
    <property type="match status" value="1"/>
</dbReference>
<keyword evidence="5" id="KW-0479">Metal-binding</keyword>
<dbReference type="Pfam" id="PF00702">
    <property type="entry name" value="Hydrolase"/>
    <property type="match status" value="1"/>
</dbReference>
<evidence type="ECO:0000256" key="4">
    <source>
        <dbReference type="ARBA" id="ARBA00022692"/>
    </source>
</evidence>
<dbReference type="InterPro" id="IPR044492">
    <property type="entry name" value="P_typ_ATPase_HD_dom"/>
</dbReference>
<evidence type="ECO:0000256" key="5">
    <source>
        <dbReference type="ARBA" id="ARBA00022723"/>
    </source>
</evidence>
<dbReference type="Gene3D" id="3.40.50.1000">
    <property type="entry name" value="HAD superfamily/HAD-like"/>
    <property type="match status" value="1"/>
</dbReference>
<feature type="domain" description="Cation-transporting P-type ATPase N-terminal" evidence="13">
    <location>
        <begin position="2"/>
        <end position="61"/>
    </location>
</feature>
<feature type="transmembrane region" description="Helical" evidence="12">
    <location>
        <begin position="603"/>
        <end position="623"/>
    </location>
</feature>
<feature type="transmembrane region" description="Helical" evidence="12">
    <location>
        <begin position="211"/>
        <end position="232"/>
    </location>
</feature>
<evidence type="ECO:0000259" key="13">
    <source>
        <dbReference type="SMART" id="SM00831"/>
    </source>
</evidence>
<organism evidence="14 16">
    <name type="scientific">Acidithiobacillus ferrivorans</name>
    <dbReference type="NCBI Taxonomy" id="160808"/>
    <lineage>
        <taxon>Bacteria</taxon>
        <taxon>Pseudomonadati</taxon>
        <taxon>Pseudomonadota</taxon>
        <taxon>Acidithiobacillia</taxon>
        <taxon>Acidithiobacillales</taxon>
        <taxon>Acidithiobacillaceae</taxon>
        <taxon>Acidithiobacillus</taxon>
    </lineage>
</organism>
<dbReference type="Gene3D" id="3.40.1110.10">
    <property type="entry name" value="Calcium-transporting ATPase, cytoplasmic domain N"/>
    <property type="match status" value="1"/>
</dbReference>
<evidence type="ECO:0000313" key="17">
    <source>
        <dbReference type="Proteomes" id="UP000595420"/>
    </source>
</evidence>
<evidence type="ECO:0000256" key="3">
    <source>
        <dbReference type="ARBA" id="ARBA00022553"/>
    </source>
</evidence>
<dbReference type="GO" id="GO:0016887">
    <property type="term" value="F:ATP hydrolysis activity"/>
    <property type="evidence" value="ECO:0007669"/>
    <property type="project" value="InterPro"/>
</dbReference>
<evidence type="ECO:0000256" key="10">
    <source>
        <dbReference type="ARBA" id="ARBA00022989"/>
    </source>
</evidence>
<evidence type="ECO:0000256" key="9">
    <source>
        <dbReference type="ARBA" id="ARBA00022967"/>
    </source>
</evidence>
<reference evidence="14 16" key="1">
    <citation type="submission" date="2016-07" db="EMBL/GenBank/DDBJ databases">
        <title>Draft genome of a psychrotolerant acidophile Acidithiobacillus ferrivorans strain YL15.</title>
        <authorList>
            <person name="Peng T."/>
            <person name="Ma L."/>
            <person name="Nan M."/>
            <person name="An N."/>
            <person name="Wang M."/>
            <person name="Qiu G."/>
            <person name="Zeng W."/>
        </authorList>
    </citation>
    <scope>NUCLEOTIDE SEQUENCE [LARGE SCALE GENOMIC DNA]</scope>
    <source>
        <strain evidence="14 16">YL15</strain>
    </source>
</reference>
<dbReference type="InterPro" id="IPR008250">
    <property type="entry name" value="ATPase_P-typ_transduc_dom_A_sf"/>
</dbReference>
<dbReference type="InterPro" id="IPR018303">
    <property type="entry name" value="ATPase_P-typ_P_site"/>
</dbReference>
<keyword evidence="6" id="KW-0547">Nucleotide-binding</keyword>